<name>A0A6J4Q5H2_9PSEU</name>
<protein>
    <submittedName>
        <fullName evidence="1">Uncharacterized protein</fullName>
    </submittedName>
</protein>
<gene>
    <name evidence="1" type="ORF">AVDCRST_MAG66-3112</name>
</gene>
<dbReference type="EMBL" id="CADCUS010000453">
    <property type="protein sequence ID" value="CAA9428496.1"/>
    <property type="molecule type" value="Genomic_DNA"/>
</dbReference>
<evidence type="ECO:0000313" key="1">
    <source>
        <dbReference type="EMBL" id="CAA9428496.1"/>
    </source>
</evidence>
<sequence length="37" mass="4084">AVVLHRPPRRRERGDHRLHRVAVAAAVHDRAPGGVVV</sequence>
<organism evidence="1">
    <name type="scientific">uncultured Pseudonocardia sp</name>
    <dbReference type="NCBI Taxonomy" id="211455"/>
    <lineage>
        <taxon>Bacteria</taxon>
        <taxon>Bacillati</taxon>
        <taxon>Actinomycetota</taxon>
        <taxon>Actinomycetes</taxon>
        <taxon>Pseudonocardiales</taxon>
        <taxon>Pseudonocardiaceae</taxon>
        <taxon>Pseudonocardia</taxon>
        <taxon>environmental samples</taxon>
    </lineage>
</organism>
<feature type="non-terminal residue" evidence="1">
    <location>
        <position position="1"/>
    </location>
</feature>
<dbReference type="AlphaFoldDB" id="A0A6J4Q5H2"/>
<proteinExistence type="predicted"/>
<accession>A0A6J4Q5H2</accession>
<reference evidence="1" key="1">
    <citation type="submission" date="2020-02" db="EMBL/GenBank/DDBJ databases">
        <authorList>
            <person name="Meier V. D."/>
        </authorList>
    </citation>
    <scope>NUCLEOTIDE SEQUENCE</scope>
    <source>
        <strain evidence="1">AVDCRST_MAG66</strain>
    </source>
</reference>
<feature type="non-terminal residue" evidence="1">
    <location>
        <position position="37"/>
    </location>
</feature>